<name>X0XC69_9ZZZZ</name>
<accession>X0XC69</accession>
<protein>
    <submittedName>
        <fullName evidence="1">Uncharacterized protein</fullName>
    </submittedName>
</protein>
<evidence type="ECO:0000313" key="1">
    <source>
        <dbReference type="EMBL" id="GAG33002.1"/>
    </source>
</evidence>
<organism evidence="1">
    <name type="scientific">marine sediment metagenome</name>
    <dbReference type="NCBI Taxonomy" id="412755"/>
    <lineage>
        <taxon>unclassified sequences</taxon>
        <taxon>metagenomes</taxon>
        <taxon>ecological metagenomes</taxon>
    </lineage>
</organism>
<sequence>SIPGKGLDGQIAWGAWYLKIRINIFFRWDPNCDQPYDQTFASGGDG</sequence>
<dbReference type="EMBL" id="BARS01041509">
    <property type="protein sequence ID" value="GAG33002.1"/>
    <property type="molecule type" value="Genomic_DNA"/>
</dbReference>
<reference evidence="1" key="1">
    <citation type="journal article" date="2014" name="Front. Microbiol.">
        <title>High frequency of phylogenetically diverse reductive dehalogenase-homologous genes in deep subseafloor sedimentary metagenomes.</title>
        <authorList>
            <person name="Kawai M."/>
            <person name="Futagami T."/>
            <person name="Toyoda A."/>
            <person name="Takaki Y."/>
            <person name="Nishi S."/>
            <person name="Hori S."/>
            <person name="Arai W."/>
            <person name="Tsubouchi T."/>
            <person name="Morono Y."/>
            <person name="Uchiyama I."/>
            <person name="Ito T."/>
            <person name="Fujiyama A."/>
            <person name="Inagaki F."/>
            <person name="Takami H."/>
        </authorList>
    </citation>
    <scope>NUCLEOTIDE SEQUENCE</scope>
    <source>
        <strain evidence="1">Expedition CK06-06</strain>
    </source>
</reference>
<comment type="caution">
    <text evidence="1">The sequence shown here is derived from an EMBL/GenBank/DDBJ whole genome shotgun (WGS) entry which is preliminary data.</text>
</comment>
<proteinExistence type="predicted"/>
<feature type="non-terminal residue" evidence="1">
    <location>
        <position position="1"/>
    </location>
</feature>
<dbReference type="AlphaFoldDB" id="X0XC69"/>
<gene>
    <name evidence="1" type="ORF">S01H1_63121</name>
</gene>